<dbReference type="SUPFAM" id="SSF51998">
    <property type="entry name" value="PFL-like glycyl radical enzymes"/>
    <property type="match status" value="1"/>
</dbReference>
<dbReference type="CDD" id="cd01675">
    <property type="entry name" value="RNR_III"/>
    <property type="match status" value="1"/>
</dbReference>
<dbReference type="GO" id="GO:0009265">
    <property type="term" value="P:2'-deoxyribonucleotide biosynthetic process"/>
    <property type="evidence" value="ECO:0007669"/>
    <property type="project" value="TreeGrafter"/>
</dbReference>
<evidence type="ECO:0000256" key="2">
    <source>
        <dbReference type="PROSITE-ProRule" id="PRU00493"/>
    </source>
</evidence>
<dbReference type="GO" id="GO:0006260">
    <property type="term" value="P:DNA replication"/>
    <property type="evidence" value="ECO:0007669"/>
    <property type="project" value="InterPro"/>
</dbReference>
<dbReference type="InterPro" id="IPR012833">
    <property type="entry name" value="NrdD"/>
</dbReference>
<keyword evidence="4" id="KW-0560">Oxidoreductase</keyword>
<dbReference type="AlphaFoldDB" id="A0AAW7AEF7"/>
<dbReference type="PROSITE" id="PS51149">
    <property type="entry name" value="GLY_RADICAL_2"/>
    <property type="match status" value="1"/>
</dbReference>
<name>A0AAW7AEF7_9STAP</name>
<dbReference type="InterPro" id="IPR001150">
    <property type="entry name" value="Gly_radical"/>
</dbReference>
<dbReference type="NCBIfam" id="NF006732">
    <property type="entry name" value="PRK09263.1"/>
    <property type="match status" value="1"/>
</dbReference>
<dbReference type="PANTHER" id="PTHR21075:SF0">
    <property type="entry name" value="ANAEROBIC RIBONUCLEOSIDE-TRIPHOSPHATE REDUCTASE"/>
    <property type="match status" value="1"/>
</dbReference>
<dbReference type="GO" id="GO:0031250">
    <property type="term" value="C:anaerobic ribonucleoside-triphosphate reductase complex"/>
    <property type="evidence" value="ECO:0007669"/>
    <property type="project" value="TreeGrafter"/>
</dbReference>
<keyword evidence="1 2" id="KW-0556">Organic radical</keyword>
<comment type="caution">
    <text evidence="4">The sequence shown here is derived from an EMBL/GenBank/DDBJ whole genome shotgun (WGS) entry which is preliminary data.</text>
</comment>
<sequence>MVKRDNVNKLETNLKNLITKDPTVVNENANKDSSTFSTMRDLTAGVVSKSYALDYLLPKHVAEAHKQGDIHFHDLDYHPFQPLTNCCLIDAESMLEDGFQIGNATVTSPKSIQTASAQLVQIIANVSSSQYGGCTIDRVDELLSKYAQFNEQKHRKVAEKFVNAADIDTYVDNQVTQDIVDAIESLEYEINTLYTSNGQTPFVTLGFGLGIDKYSRKIQQAIFHTRIKGLGKDRITAIFPKLVFSIKKGVNFSESDPNYDIKQLALECSTKRMYPDILNYDKTVELLGDFKAPMGCRSWKNEAGEYENNGRCNLGVVTLNVPRIALESDGDIELFWKLFHERMNIMHDALVYRLERIAEATPDNAPILYKNGAFKHRLTDNDSVMDLFKGQRATLSMGYIGLYEAATVFFGPNWESNSKSKAFTLAILKAMKVYQLRWTEKYDVWFSIYSTPSESLTDRFCRLDREKFGDVADITDKGYYQNSFHYDVRKDITPFKKIDFEKDYPVYGSGGYIHYCEYPKLNHNLKALEAVWDYSYDKVSYLRTNIPIDHCRKCDFKGDFKTTAKGYQCPECGNDDPTTVDVVKRTCGYLGNPVQRPTIEGRHKEMCARVKHLKDTTL</sequence>
<organism evidence="4 5">
    <name type="scientific">Staphylococcus equorum</name>
    <dbReference type="NCBI Taxonomy" id="246432"/>
    <lineage>
        <taxon>Bacteria</taxon>
        <taxon>Bacillati</taxon>
        <taxon>Bacillota</taxon>
        <taxon>Bacilli</taxon>
        <taxon>Bacillales</taxon>
        <taxon>Staphylococcaceae</taxon>
        <taxon>Staphylococcus</taxon>
    </lineage>
</organism>
<evidence type="ECO:0000256" key="1">
    <source>
        <dbReference type="ARBA" id="ARBA00022818"/>
    </source>
</evidence>
<dbReference type="Pfam" id="PF13597">
    <property type="entry name" value="NRDD"/>
    <property type="match status" value="1"/>
</dbReference>
<dbReference type="NCBIfam" id="TIGR02487">
    <property type="entry name" value="NrdD"/>
    <property type="match status" value="1"/>
</dbReference>
<dbReference type="GO" id="GO:0008998">
    <property type="term" value="F:ribonucleoside-triphosphate reductase (thioredoxin) activity"/>
    <property type="evidence" value="ECO:0007669"/>
    <property type="project" value="UniProtKB-EC"/>
</dbReference>
<dbReference type="PANTHER" id="PTHR21075">
    <property type="entry name" value="ANAEROBIC RIBONUCLEOSIDE-TRIPHOSPHATE REDUCTASE"/>
    <property type="match status" value="1"/>
</dbReference>
<dbReference type="RefSeq" id="WP_261676910.1">
    <property type="nucleotide sequence ID" value="NZ_JARGCD010000007.1"/>
</dbReference>
<protein>
    <submittedName>
        <fullName evidence="4">Anaerobic ribonucleoside-triphosphate reductase</fullName>
        <ecNumber evidence="4">1.17.4.2</ecNumber>
    </submittedName>
</protein>
<dbReference type="EC" id="1.17.4.2" evidence="4"/>
<evidence type="ECO:0000313" key="4">
    <source>
        <dbReference type="EMBL" id="MDK9864559.1"/>
    </source>
</evidence>
<dbReference type="PROSITE" id="PS00850">
    <property type="entry name" value="GLY_RADICAL_1"/>
    <property type="match status" value="1"/>
</dbReference>
<dbReference type="Proteomes" id="UP001174037">
    <property type="component" value="Unassembled WGS sequence"/>
</dbReference>
<dbReference type="Gene3D" id="3.20.70.20">
    <property type="match status" value="1"/>
</dbReference>
<accession>A0AAW7AEF7</accession>
<evidence type="ECO:0000313" key="5">
    <source>
        <dbReference type="Proteomes" id="UP001174037"/>
    </source>
</evidence>
<dbReference type="EMBL" id="JARGCK010000001">
    <property type="protein sequence ID" value="MDK9864559.1"/>
    <property type="molecule type" value="Genomic_DNA"/>
</dbReference>
<reference evidence="4" key="2">
    <citation type="submission" date="2023-03" db="EMBL/GenBank/DDBJ databases">
        <authorList>
            <person name="Vazquez L."/>
            <person name="Rodriguez J."/>
            <person name="Mayo B."/>
            <person name="Florez A.B."/>
        </authorList>
    </citation>
    <scope>NUCLEOTIDE SEQUENCE</scope>
    <source>
        <strain evidence="4">5A3I</strain>
    </source>
</reference>
<dbReference type="InterPro" id="IPR019777">
    <property type="entry name" value="Form_AcTrfase_GR_CS"/>
</dbReference>
<evidence type="ECO:0000259" key="3">
    <source>
        <dbReference type="PROSITE" id="PS51149"/>
    </source>
</evidence>
<gene>
    <name evidence="4" type="primary">nrdD</name>
    <name evidence="4" type="ORF">P1A27_01055</name>
</gene>
<reference evidence="4" key="1">
    <citation type="journal article" date="2023" name="Int. J. Mol. Sci.">
        <title>Antibiotic Resistance/Susceptibility Profiles of Staphylococcus equorum Strains from Cheese, and Genome Analysis for Antibiotic Resistance Genes.</title>
        <authorList>
            <person name="Vazquez L."/>
            <person name="Srednik M.E."/>
            <person name="Rodriguez J."/>
            <person name="Florez A.B."/>
            <person name="Mayo B."/>
        </authorList>
    </citation>
    <scope>NUCLEOTIDE SEQUENCE</scope>
    <source>
        <strain evidence="4">5A3I</strain>
    </source>
</reference>
<feature type="domain" description="Glycine radical" evidence="3">
    <location>
        <begin position="490"/>
        <end position="615"/>
    </location>
</feature>
<dbReference type="GO" id="GO:0004748">
    <property type="term" value="F:ribonucleoside-diphosphate reductase activity, thioredoxin disulfide as acceptor"/>
    <property type="evidence" value="ECO:0007669"/>
    <property type="project" value="TreeGrafter"/>
</dbReference>
<proteinExistence type="predicted"/>
<feature type="modified residue" description="Glycine radical" evidence="2">
    <location>
        <position position="588"/>
    </location>
</feature>